<dbReference type="PANTHER" id="PTHR22916">
    <property type="entry name" value="GLYCOSYLTRANSFERASE"/>
    <property type="match status" value="1"/>
</dbReference>
<dbReference type="AlphaFoldDB" id="A0A1F5H225"/>
<feature type="domain" description="Glycosyltransferase 2-like" evidence="1">
    <location>
        <begin position="10"/>
        <end position="142"/>
    </location>
</feature>
<proteinExistence type="predicted"/>
<dbReference type="SUPFAM" id="SSF53448">
    <property type="entry name" value="Nucleotide-diphospho-sugar transferases"/>
    <property type="match status" value="1"/>
</dbReference>
<comment type="caution">
    <text evidence="2">The sequence shown here is derived from an EMBL/GenBank/DDBJ whole genome shotgun (WGS) entry which is preliminary data.</text>
</comment>
<dbReference type="InterPro" id="IPR029044">
    <property type="entry name" value="Nucleotide-diphossugar_trans"/>
</dbReference>
<organism evidence="2 3">
    <name type="scientific">Candidatus Curtissbacteria bacterium RIFCSPLOWO2_01_FULL_42_50</name>
    <dbReference type="NCBI Taxonomy" id="1797730"/>
    <lineage>
        <taxon>Bacteria</taxon>
        <taxon>Candidatus Curtissiibacteriota</taxon>
    </lineage>
</organism>
<evidence type="ECO:0000259" key="1">
    <source>
        <dbReference type="Pfam" id="PF00535"/>
    </source>
</evidence>
<evidence type="ECO:0000313" key="2">
    <source>
        <dbReference type="EMBL" id="OGD98114.1"/>
    </source>
</evidence>
<sequence>MKSIQKHSISFVIPAYNCQHTLAEAVDSIYSGNFTKGDEVIIVDDASEENTFDVAKSLQKKYPAVHIYRHHYNKGSAAAGRNTAIDQSRNELIFCLDADNVLAPQSIPTLKEYMIRSDCDVAVFRELRYFTKKTKDVTHTWVFPETVTLQDCFSTYQFPGASGNYLFTKESWIRAGRYNESVGGACDSWAFGFCQLATGSKMISMPHSFYYHRYGYQSAYVRDSKAKNISLTRLQIILPHLHLFEDKDISYIMSEKGRYSWFDNLEKHPIRLKQKVSTTPSIKMRALKILFRLKTRFSRV</sequence>
<dbReference type="Pfam" id="PF00535">
    <property type="entry name" value="Glycos_transf_2"/>
    <property type="match status" value="1"/>
</dbReference>
<dbReference type="InterPro" id="IPR001173">
    <property type="entry name" value="Glyco_trans_2-like"/>
</dbReference>
<reference evidence="2 3" key="1">
    <citation type="journal article" date="2016" name="Nat. Commun.">
        <title>Thousands of microbial genomes shed light on interconnected biogeochemical processes in an aquifer system.</title>
        <authorList>
            <person name="Anantharaman K."/>
            <person name="Brown C.T."/>
            <person name="Hug L.A."/>
            <person name="Sharon I."/>
            <person name="Castelle C.J."/>
            <person name="Probst A.J."/>
            <person name="Thomas B.C."/>
            <person name="Singh A."/>
            <person name="Wilkins M.J."/>
            <person name="Karaoz U."/>
            <person name="Brodie E.L."/>
            <person name="Williams K.H."/>
            <person name="Hubbard S.S."/>
            <person name="Banfield J.F."/>
        </authorList>
    </citation>
    <scope>NUCLEOTIDE SEQUENCE [LARGE SCALE GENOMIC DNA]</scope>
</reference>
<dbReference type="CDD" id="cd00761">
    <property type="entry name" value="Glyco_tranf_GTA_type"/>
    <property type="match status" value="1"/>
</dbReference>
<name>A0A1F5H225_9BACT</name>
<dbReference type="Proteomes" id="UP000177039">
    <property type="component" value="Unassembled WGS sequence"/>
</dbReference>
<protein>
    <recommendedName>
        <fullName evidence="1">Glycosyltransferase 2-like domain-containing protein</fullName>
    </recommendedName>
</protein>
<gene>
    <name evidence="2" type="ORF">A3B54_05635</name>
</gene>
<evidence type="ECO:0000313" key="3">
    <source>
        <dbReference type="Proteomes" id="UP000177039"/>
    </source>
</evidence>
<accession>A0A1F5H225</accession>
<dbReference type="PANTHER" id="PTHR22916:SF3">
    <property type="entry name" value="UDP-GLCNAC:BETAGAL BETA-1,3-N-ACETYLGLUCOSAMINYLTRANSFERASE-LIKE PROTEIN 1"/>
    <property type="match status" value="1"/>
</dbReference>
<dbReference type="Gene3D" id="3.90.550.10">
    <property type="entry name" value="Spore Coat Polysaccharide Biosynthesis Protein SpsA, Chain A"/>
    <property type="match status" value="1"/>
</dbReference>
<dbReference type="GO" id="GO:0016758">
    <property type="term" value="F:hexosyltransferase activity"/>
    <property type="evidence" value="ECO:0007669"/>
    <property type="project" value="UniProtKB-ARBA"/>
</dbReference>
<dbReference type="EMBL" id="MFBT01000042">
    <property type="protein sequence ID" value="OGD98114.1"/>
    <property type="molecule type" value="Genomic_DNA"/>
</dbReference>